<evidence type="ECO:0000256" key="1">
    <source>
        <dbReference type="SAM" id="MobiDB-lite"/>
    </source>
</evidence>
<sequence length="929" mass="102124">MTCTGGTEAFLLKNELVLSDFELEATTDQSARGLLAGRYQDINNYYYVALVDNTDYADGKGYINVARRVNGVGSEIAYARIDFPRGTAKKVKAAFYGSTIEVWFDGIRVISTNDTSFAGGAVGIRQNSPNPSTTTRVLDFKVYYASKGILIETATQNMVTPSQGTVETDLSGISSWFQYGQGSLVRDTTTSWQGSASAKITSTYNGTQFCTLQMACYGSWIPVTAGQTYTFSTYTKMNVANRSLVATVWFFDSSNNRVGNAAYGPTCPSTTCWNRLSLTFTVPSGVVNIYCEIACQDMQNGDSLWGDGAQVEPRTYPTSWHMPWWGWRQTDYLSIPTAGIMAASQGTVEMTVYIDPKTVHNTNNDWNMPFAVVTRQESPYAEKNQFSIRRSIGTLSWALWVSNSSGSVSTIGFGDITTPGTYNFAFKWVSGVGVYTYLNGVLKSSGTASCLPSGFDTNVFIGSWDGYNQAHNAPIFDLRISSIARSDTEILAAHNSGMPFPVDENTTYKLGFDGTLQPTVKKFGMRVMSGEIGVGSGVKMEQDGLKVYDGSGTLRTHLGQYTPGSYGLKVVGGEVYASTFRTSNPGVDRGLIELSQSGSLKAIGPSGKTSLLITAANNDQGKIELYDSSDTVNEYAKIFINGTSTKDLLIQTHSSHASGINLMVSNTGESLTLGPVSGMDTYRGIRMSRISSDLNPYYSDYLSNPSMGSTTYKWYRVRAYYVTSGDMCFEEKNCAICGQPFQSGDILHLLVHTIHEEHGTMTIPIHDQCKGIPKVLTIDIPETEEEYYLDSDGEVRKRVVLAYEEKDEEISELKPGYFLDEKNGNFMKEAFKTKIAREGVESKKTPHGVKFFEGDKEVTLDEILEEVEIFPEEQVNGIEAVTTSQVKKRSVKTKMVNIEIGKPADKTEEIKIEPGEQAEQTEEVLEGRE</sequence>
<feature type="region of interest" description="Disordered" evidence="1">
    <location>
        <begin position="904"/>
        <end position="929"/>
    </location>
</feature>
<reference evidence="2 3" key="1">
    <citation type="journal article" date="2009" name="Stand. Genomic Sci.">
        <title>Complete genome sequence of Desulfotomaculum acetoxidans type strain (5575).</title>
        <authorList>
            <person name="Spring S."/>
            <person name="Lapidus A."/>
            <person name="Schroder M."/>
            <person name="Gleim D."/>
            <person name="Sims D."/>
            <person name="Meincke L."/>
            <person name="Glavina Del Rio T."/>
            <person name="Tice H."/>
            <person name="Copeland A."/>
            <person name="Cheng J.F."/>
            <person name="Lucas S."/>
            <person name="Chen F."/>
            <person name="Nolan M."/>
            <person name="Bruce D."/>
            <person name="Goodwin L."/>
            <person name="Pitluck S."/>
            <person name="Ivanova N."/>
            <person name="Mavromatis K."/>
            <person name="Mikhailova N."/>
            <person name="Pati A."/>
            <person name="Chen A."/>
            <person name="Palaniappan K."/>
            <person name="Land M."/>
            <person name="Hauser L."/>
            <person name="Chang Y.J."/>
            <person name="Jeffries C.D."/>
            <person name="Chain P."/>
            <person name="Saunders E."/>
            <person name="Brettin T."/>
            <person name="Detter J.C."/>
            <person name="Goker M."/>
            <person name="Bristow J."/>
            <person name="Eisen J.A."/>
            <person name="Markowitz V."/>
            <person name="Hugenholtz P."/>
            <person name="Kyrpides N.C."/>
            <person name="Klenk H.P."/>
            <person name="Han C."/>
        </authorList>
    </citation>
    <scope>NUCLEOTIDE SEQUENCE [LARGE SCALE GENOMIC DNA]</scope>
    <source>
        <strain evidence="3">ATCC 49208 / DSM 771 / VKM B-1644</strain>
    </source>
</reference>
<dbReference type="Gene3D" id="2.60.120.560">
    <property type="entry name" value="Exo-inulinase, domain 1"/>
    <property type="match status" value="1"/>
</dbReference>
<keyword evidence="3" id="KW-1185">Reference proteome</keyword>
<dbReference type="InterPro" id="IPR013320">
    <property type="entry name" value="ConA-like_dom_sf"/>
</dbReference>
<name>C8VXP4_DESAS</name>
<dbReference type="HOGENOM" id="CLU_314683_0_0_9"/>
<dbReference type="RefSeq" id="WP_015757407.1">
    <property type="nucleotide sequence ID" value="NC_013216.1"/>
</dbReference>
<evidence type="ECO:0000313" key="2">
    <source>
        <dbReference type="EMBL" id="ACV62700.1"/>
    </source>
</evidence>
<proteinExistence type="predicted"/>
<dbReference type="SUPFAM" id="SSF49899">
    <property type="entry name" value="Concanavalin A-like lectins/glucanases"/>
    <property type="match status" value="1"/>
</dbReference>
<dbReference type="AlphaFoldDB" id="C8VXP4"/>
<dbReference type="EMBL" id="CP001720">
    <property type="protein sequence ID" value="ACV62700.1"/>
    <property type="molecule type" value="Genomic_DNA"/>
</dbReference>
<dbReference type="Gene3D" id="2.60.120.200">
    <property type="match status" value="1"/>
</dbReference>
<dbReference type="OrthoDB" id="8660908at2"/>
<accession>C8VXP4</accession>
<evidence type="ECO:0000313" key="3">
    <source>
        <dbReference type="Proteomes" id="UP000002217"/>
    </source>
</evidence>
<dbReference type="KEGG" id="dae:Dtox_1853"/>
<dbReference type="Proteomes" id="UP000002217">
    <property type="component" value="Chromosome"/>
</dbReference>
<protein>
    <submittedName>
        <fullName evidence="2">Uncharacterized protein</fullName>
    </submittedName>
</protein>
<dbReference type="STRING" id="485916.Dtox_1853"/>
<dbReference type="Pfam" id="PF13385">
    <property type="entry name" value="Laminin_G_3"/>
    <property type="match status" value="1"/>
</dbReference>
<organism evidence="2 3">
    <name type="scientific">Desulfofarcimen acetoxidans (strain ATCC 49208 / DSM 771 / KCTC 5769 / VKM B-1644 / 5575)</name>
    <name type="common">Desulfotomaculum acetoxidans</name>
    <dbReference type="NCBI Taxonomy" id="485916"/>
    <lineage>
        <taxon>Bacteria</taxon>
        <taxon>Bacillati</taxon>
        <taxon>Bacillota</taxon>
        <taxon>Clostridia</taxon>
        <taxon>Eubacteriales</taxon>
        <taxon>Peptococcaceae</taxon>
        <taxon>Desulfofarcimen</taxon>
    </lineage>
</organism>
<gene>
    <name evidence="2" type="ordered locus">Dtox_1853</name>
</gene>
<dbReference type="Gene3D" id="2.60.120.260">
    <property type="entry name" value="Galactose-binding domain-like"/>
    <property type="match status" value="1"/>
</dbReference>
<feature type="compositionally biased region" description="Basic and acidic residues" evidence="1">
    <location>
        <begin position="904"/>
        <end position="914"/>
    </location>
</feature>
<feature type="compositionally biased region" description="Acidic residues" evidence="1">
    <location>
        <begin position="919"/>
        <end position="929"/>
    </location>
</feature>
<dbReference type="SUPFAM" id="SSF49785">
    <property type="entry name" value="Galactose-binding domain-like"/>
    <property type="match status" value="1"/>
</dbReference>
<dbReference type="InterPro" id="IPR008979">
    <property type="entry name" value="Galactose-bd-like_sf"/>
</dbReference>